<keyword evidence="3" id="KW-1185">Reference proteome</keyword>
<organism evidence="2 3">
    <name type="scientific">Mycobacterium phage Amelie</name>
    <dbReference type="NCBI Taxonomy" id="1913035"/>
    <lineage>
        <taxon>Viruses</taxon>
        <taxon>Duplodnaviria</taxon>
        <taxon>Heunggongvirae</taxon>
        <taxon>Uroviricota</taxon>
        <taxon>Caudoviricetes</taxon>
        <taxon>Weiservirinae</taxon>
        <taxon>Anayavirus</taxon>
        <taxon>Anayavirus amelie</taxon>
    </lineage>
</organism>
<gene>
    <name evidence="2" type="ORF">SEA_AMELIE_66</name>
</gene>
<evidence type="ECO:0000259" key="1">
    <source>
        <dbReference type="Pfam" id="PF25109"/>
    </source>
</evidence>
<dbReference type="SUPFAM" id="SSF56784">
    <property type="entry name" value="HAD-like"/>
    <property type="match status" value="1"/>
</dbReference>
<reference evidence="2 3" key="1">
    <citation type="submission" date="2016-08" db="EMBL/GenBank/DDBJ databases">
        <authorList>
            <person name="Grinspan D."/>
            <person name="Erlich J."/>
            <person name="Cui Z.D."/>
            <person name="Khazanchi R."/>
            <person name="Shaffer C.D."/>
            <person name="Hafer-Weston K.A."/>
            <person name="Elgin S.C.R."/>
            <person name="Klyczek K."/>
            <person name="Garlena R.A."/>
            <person name="Russell D.A."/>
            <person name="Pope W.H."/>
            <person name="Jacobs-Sera D."/>
            <person name="Hendrix R.W."/>
            <person name="Hatfull G.F."/>
        </authorList>
    </citation>
    <scope>NUCLEOTIDE SEQUENCE [LARGE SCALE GENOMIC DNA]</scope>
</reference>
<dbReference type="InterPro" id="IPR023214">
    <property type="entry name" value="HAD_sf"/>
</dbReference>
<dbReference type="InterPro" id="IPR036412">
    <property type="entry name" value="HAD-like_sf"/>
</dbReference>
<evidence type="ECO:0000313" key="3">
    <source>
        <dbReference type="Proteomes" id="UP000225217"/>
    </source>
</evidence>
<dbReference type="Pfam" id="PF25109">
    <property type="entry name" value="HAD_PNKP"/>
    <property type="match status" value="1"/>
</dbReference>
<dbReference type="InterPro" id="IPR056782">
    <property type="entry name" value="HAD_PNKP"/>
</dbReference>
<dbReference type="Proteomes" id="UP000225217">
    <property type="component" value="Segment"/>
</dbReference>
<feature type="domain" description="Polynucleotide kinase PNKP phosphatase" evidence="1">
    <location>
        <begin position="99"/>
        <end position="237"/>
    </location>
</feature>
<proteinExistence type="predicted"/>
<sequence length="242" mass="26996">MSAAEVLRTAPFAHYHARRAARVLGVPVAVVNAMAVDGRVRAVRVQDGNGGWVWAVDAHRIVELAEGNARTGLHPEWACGRGCGGCVADGEGGVMRRPARILDVDGTLCNVTSVRHYVMRPRELKDFDAFHAASAGCPPNQVALDYAVETYARGWVPVVVTARMERWYDVTRGWLDRHMPVPFDGPFHRRDGDTRSDRVVKLEILRYLRRHYDIRGAIDDNPEVIELWRSQGIPVTVVPGWV</sequence>
<evidence type="ECO:0000313" key="2">
    <source>
        <dbReference type="EMBL" id="APC43663.1"/>
    </source>
</evidence>
<accession>A0A1J0GRA1</accession>
<name>A0A1J0GRA1_9CAUD</name>
<dbReference type="Gene3D" id="3.40.50.1000">
    <property type="entry name" value="HAD superfamily/HAD-like"/>
    <property type="match status" value="1"/>
</dbReference>
<protein>
    <recommendedName>
        <fullName evidence="1">Polynucleotide kinase PNKP phosphatase domain-containing protein</fullName>
    </recommendedName>
</protein>
<dbReference type="EMBL" id="KX808132">
    <property type="protein sequence ID" value="APC43663.1"/>
    <property type="molecule type" value="Genomic_DNA"/>
</dbReference>